<accession>A0A915IHR8</accession>
<name>A0A915IHR8_ROMCU</name>
<dbReference type="Proteomes" id="UP000887565">
    <property type="component" value="Unplaced"/>
</dbReference>
<protein>
    <submittedName>
        <fullName evidence="2">Integrase zinc-binding domain-containing protein</fullName>
    </submittedName>
</protein>
<organism evidence="1 2">
    <name type="scientific">Romanomermis culicivorax</name>
    <name type="common">Nematode worm</name>
    <dbReference type="NCBI Taxonomy" id="13658"/>
    <lineage>
        <taxon>Eukaryota</taxon>
        <taxon>Metazoa</taxon>
        <taxon>Ecdysozoa</taxon>
        <taxon>Nematoda</taxon>
        <taxon>Enoplea</taxon>
        <taxon>Dorylaimia</taxon>
        <taxon>Mermithida</taxon>
        <taxon>Mermithoidea</taxon>
        <taxon>Mermithidae</taxon>
        <taxon>Romanomermis</taxon>
    </lineage>
</organism>
<evidence type="ECO:0000313" key="1">
    <source>
        <dbReference type="Proteomes" id="UP000887565"/>
    </source>
</evidence>
<dbReference type="AlphaFoldDB" id="A0A915IHR8"/>
<reference evidence="2" key="1">
    <citation type="submission" date="2022-11" db="UniProtKB">
        <authorList>
            <consortium name="WormBaseParasite"/>
        </authorList>
    </citation>
    <scope>IDENTIFICATION</scope>
</reference>
<dbReference type="WBParaSite" id="nRc.2.0.1.t13393-RA">
    <property type="protein sequence ID" value="nRc.2.0.1.t13393-RA"/>
    <property type="gene ID" value="nRc.2.0.1.g13393"/>
</dbReference>
<keyword evidence="1" id="KW-1185">Reference proteome</keyword>
<evidence type="ECO:0000313" key="2">
    <source>
        <dbReference type="WBParaSite" id="nRc.2.0.1.t13393-RA"/>
    </source>
</evidence>
<proteinExistence type="predicted"/>
<sequence>MVPDILPAAASLPMKIDADVNAVTPAMIKKTISQPTLPDRMLLTAYYALPLFEAITIASHTEVKQAQATDPAVTKIITSLQISNAAKHPPVFFTKDGLLYRQIKDIKQLVVLPSMVDQTWPCMEENVGNWIKSCKICQLMTPQTLPPRLLLLIQPMHPFKIVAMDIVNIWWVGLLHGMGFRASNS</sequence>